<name>A0ABP6EKV0_9ACTN</name>
<dbReference type="EMBL" id="BAAATE010000012">
    <property type="protein sequence ID" value="GAA2669383.1"/>
    <property type="molecule type" value="Genomic_DNA"/>
</dbReference>
<dbReference type="Proteomes" id="UP001501666">
    <property type="component" value="Unassembled WGS sequence"/>
</dbReference>
<dbReference type="RefSeq" id="WP_379506135.1">
    <property type="nucleotide sequence ID" value="NZ_JBHTEV010000001.1"/>
</dbReference>
<evidence type="ECO:0000313" key="1">
    <source>
        <dbReference type="EMBL" id="GAA2669383.1"/>
    </source>
</evidence>
<gene>
    <name evidence="1" type="ORF">GCM10010412_047890</name>
</gene>
<reference evidence="2" key="1">
    <citation type="journal article" date="2019" name="Int. J. Syst. Evol. Microbiol.">
        <title>The Global Catalogue of Microorganisms (GCM) 10K type strain sequencing project: providing services to taxonomists for standard genome sequencing and annotation.</title>
        <authorList>
            <consortium name="The Broad Institute Genomics Platform"/>
            <consortium name="The Broad Institute Genome Sequencing Center for Infectious Disease"/>
            <person name="Wu L."/>
            <person name="Ma J."/>
        </authorList>
    </citation>
    <scope>NUCLEOTIDE SEQUENCE [LARGE SCALE GENOMIC DNA]</scope>
    <source>
        <strain evidence="2">JCM 6835</strain>
    </source>
</reference>
<accession>A0ABP6EKV0</accession>
<sequence>MPCSTERIFPSLAAGMAVAQALVTQLAAVDPARTSASIEAAEGMWSKFGLLHRRPSGG</sequence>
<organism evidence="1 2">
    <name type="scientific">Nonomuraea recticatena</name>
    <dbReference type="NCBI Taxonomy" id="46178"/>
    <lineage>
        <taxon>Bacteria</taxon>
        <taxon>Bacillati</taxon>
        <taxon>Actinomycetota</taxon>
        <taxon>Actinomycetes</taxon>
        <taxon>Streptosporangiales</taxon>
        <taxon>Streptosporangiaceae</taxon>
        <taxon>Nonomuraea</taxon>
    </lineage>
</organism>
<keyword evidence="2" id="KW-1185">Reference proteome</keyword>
<proteinExistence type="predicted"/>
<evidence type="ECO:0000313" key="2">
    <source>
        <dbReference type="Proteomes" id="UP001501666"/>
    </source>
</evidence>
<comment type="caution">
    <text evidence="1">The sequence shown here is derived from an EMBL/GenBank/DDBJ whole genome shotgun (WGS) entry which is preliminary data.</text>
</comment>
<protein>
    <submittedName>
        <fullName evidence="1">Uncharacterized protein</fullName>
    </submittedName>
</protein>